<dbReference type="Proteomes" id="UP000219922">
    <property type="component" value="Unassembled WGS sequence"/>
</dbReference>
<dbReference type="Gene3D" id="1.10.101.10">
    <property type="entry name" value="PGBD-like superfamily/PGBD"/>
    <property type="match status" value="1"/>
</dbReference>
<organism evidence="2 3">
    <name type="scientific">Bacillus cereus</name>
    <dbReference type="NCBI Taxonomy" id="1396"/>
    <lineage>
        <taxon>Bacteria</taxon>
        <taxon>Bacillati</taxon>
        <taxon>Bacillota</taxon>
        <taxon>Bacilli</taxon>
        <taxon>Bacillales</taxon>
        <taxon>Bacillaceae</taxon>
        <taxon>Bacillus</taxon>
        <taxon>Bacillus cereus group</taxon>
    </lineage>
</organism>
<dbReference type="InterPro" id="IPR002477">
    <property type="entry name" value="Peptidoglycan-bd-like"/>
</dbReference>
<gene>
    <name evidence="2" type="ORF">CON36_36525</name>
</gene>
<protein>
    <recommendedName>
        <fullName evidence="1">Peptidoglycan binding-like domain-containing protein</fullName>
    </recommendedName>
</protein>
<name>A0A9X6SSA0_BACCE</name>
<dbReference type="EMBL" id="NVMX01000313">
    <property type="protein sequence ID" value="PDZ93938.1"/>
    <property type="molecule type" value="Genomic_DNA"/>
</dbReference>
<dbReference type="SUPFAM" id="SSF47090">
    <property type="entry name" value="PGBD-like"/>
    <property type="match status" value="1"/>
</dbReference>
<comment type="caution">
    <text evidence="2">The sequence shown here is derived from an EMBL/GenBank/DDBJ whole genome shotgun (WGS) entry which is preliminary data.</text>
</comment>
<evidence type="ECO:0000259" key="1">
    <source>
        <dbReference type="Pfam" id="PF01471"/>
    </source>
</evidence>
<feature type="domain" description="Peptidoglycan binding-like" evidence="1">
    <location>
        <begin position="13"/>
        <end position="67"/>
    </location>
</feature>
<dbReference type="InterPro" id="IPR036366">
    <property type="entry name" value="PGBDSf"/>
</dbReference>
<feature type="non-terminal residue" evidence="2">
    <location>
        <position position="87"/>
    </location>
</feature>
<evidence type="ECO:0000313" key="2">
    <source>
        <dbReference type="EMBL" id="PDZ93938.1"/>
    </source>
</evidence>
<sequence>SNGNGLLKQGTSNSEVQQLQDNLRKLNYFNANSTGYFGSITKSSVIQFQGDKGLSADGIVGPNTKSAIANALNGTSTSSQPSNGNGL</sequence>
<accession>A0A9X6SSA0</accession>
<reference evidence="2 3" key="1">
    <citation type="submission" date="2017-09" db="EMBL/GenBank/DDBJ databases">
        <title>Large-scale bioinformatics analysis of Bacillus genomes uncovers conserved roles of natural products in bacterial physiology.</title>
        <authorList>
            <consortium name="Agbiome Team Llc"/>
            <person name="Bleich R.M."/>
            <person name="Grubbs K.J."/>
            <person name="Santa Maria K.C."/>
            <person name="Allen S.E."/>
            <person name="Farag S."/>
            <person name="Shank E.A."/>
            <person name="Bowers A."/>
        </authorList>
    </citation>
    <scope>NUCLEOTIDE SEQUENCE [LARGE SCALE GENOMIC DNA]</scope>
    <source>
        <strain evidence="2 3">AFS092789</strain>
    </source>
</reference>
<evidence type="ECO:0000313" key="3">
    <source>
        <dbReference type="Proteomes" id="UP000219922"/>
    </source>
</evidence>
<dbReference type="AlphaFoldDB" id="A0A9X6SSA0"/>
<dbReference type="InterPro" id="IPR036365">
    <property type="entry name" value="PGBD-like_sf"/>
</dbReference>
<dbReference type="Pfam" id="PF01471">
    <property type="entry name" value="PG_binding_1"/>
    <property type="match status" value="1"/>
</dbReference>
<feature type="non-terminal residue" evidence="2">
    <location>
        <position position="1"/>
    </location>
</feature>
<proteinExistence type="predicted"/>
<dbReference type="RefSeq" id="WP_141463026.1">
    <property type="nucleotide sequence ID" value="NZ_NVMX01000313.1"/>
</dbReference>